<evidence type="ECO:0008006" key="5">
    <source>
        <dbReference type="Google" id="ProtNLM"/>
    </source>
</evidence>
<dbReference type="InterPro" id="IPR014847">
    <property type="entry name" value="FA"/>
</dbReference>
<reference evidence="3 4" key="1">
    <citation type="submission" date="2021-06" db="EMBL/GenBank/DDBJ databases">
        <authorList>
            <person name="Palmer J.M."/>
        </authorList>
    </citation>
    <scope>NUCLEOTIDE SEQUENCE [LARGE SCALE GENOMIC DNA]</scope>
    <source>
        <strain evidence="3 4">XC_2019</strain>
        <tissue evidence="3">Muscle</tissue>
    </source>
</reference>
<organism evidence="3 4">
    <name type="scientific">Xenoophorus captivus</name>
    <dbReference type="NCBI Taxonomy" id="1517983"/>
    <lineage>
        <taxon>Eukaryota</taxon>
        <taxon>Metazoa</taxon>
        <taxon>Chordata</taxon>
        <taxon>Craniata</taxon>
        <taxon>Vertebrata</taxon>
        <taxon>Euteleostomi</taxon>
        <taxon>Actinopterygii</taxon>
        <taxon>Neopterygii</taxon>
        <taxon>Teleostei</taxon>
        <taxon>Neoteleostei</taxon>
        <taxon>Acanthomorphata</taxon>
        <taxon>Ovalentaria</taxon>
        <taxon>Atherinomorphae</taxon>
        <taxon>Cyprinodontiformes</taxon>
        <taxon>Goodeidae</taxon>
        <taxon>Xenoophorus</taxon>
    </lineage>
</organism>
<dbReference type="EMBL" id="JAHRIN010028474">
    <property type="protein sequence ID" value="MEQ2201655.1"/>
    <property type="molecule type" value="Genomic_DNA"/>
</dbReference>
<accession>A0ABV0R0M2</accession>
<dbReference type="Gene3D" id="3.10.20.90">
    <property type="entry name" value="Phosphatidylinositol 3-kinase Catalytic Subunit, Chain A, domain 1"/>
    <property type="match status" value="1"/>
</dbReference>
<evidence type="ECO:0000313" key="3">
    <source>
        <dbReference type="EMBL" id="MEQ2201655.1"/>
    </source>
</evidence>
<dbReference type="SUPFAM" id="SSF50729">
    <property type="entry name" value="PH domain-like"/>
    <property type="match status" value="1"/>
</dbReference>
<dbReference type="PANTHER" id="PTHR23280:SF20">
    <property type="entry name" value="BAND 4.1-LIKE PROTEIN 3"/>
    <property type="match status" value="1"/>
</dbReference>
<dbReference type="InterPro" id="IPR018979">
    <property type="entry name" value="FERM_N"/>
</dbReference>
<comment type="caution">
    <text evidence="3">The sequence shown here is derived from an EMBL/GenBank/DDBJ whole genome shotgun (WGS) entry which is preliminary data.</text>
</comment>
<dbReference type="SMART" id="SM01195">
    <property type="entry name" value="FA"/>
    <property type="match status" value="1"/>
</dbReference>
<dbReference type="SMART" id="SM01196">
    <property type="entry name" value="FERM_C"/>
    <property type="match status" value="1"/>
</dbReference>
<keyword evidence="4" id="KW-1185">Reference proteome</keyword>
<feature type="domain" description="FERM adjacent" evidence="1">
    <location>
        <begin position="221"/>
        <end position="267"/>
    </location>
</feature>
<feature type="domain" description="FERM C-terminal PH-like" evidence="2">
    <location>
        <begin position="105"/>
        <end position="219"/>
    </location>
</feature>
<dbReference type="Pfam" id="PF09379">
    <property type="entry name" value="FERM_N"/>
    <property type="match status" value="1"/>
</dbReference>
<dbReference type="PANTHER" id="PTHR23280">
    <property type="entry name" value="4.1 G PROTEIN"/>
    <property type="match status" value="1"/>
</dbReference>
<dbReference type="SUPFAM" id="SSF54236">
    <property type="entry name" value="Ubiquitin-like"/>
    <property type="match status" value="1"/>
</dbReference>
<dbReference type="InterPro" id="IPR018980">
    <property type="entry name" value="FERM_PH-like_C"/>
</dbReference>
<dbReference type="Proteomes" id="UP001434883">
    <property type="component" value="Unassembled WGS sequence"/>
</dbReference>
<dbReference type="InterPro" id="IPR029071">
    <property type="entry name" value="Ubiquitin-like_domsf"/>
</dbReference>
<evidence type="ECO:0000313" key="4">
    <source>
        <dbReference type="Proteomes" id="UP001434883"/>
    </source>
</evidence>
<dbReference type="InterPro" id="IPR011993">
    <property type="entry name" value="PH-like_dom_sf"/>
</dbReference>
<dbReference type="Gene3D" id="2.30.29.30">
    <property type="entry name" value="Pleckstrin-homology domain (PH domain)/Phosphotyrosine-binding domain (PTB)"/>
    <property type="match status" value="1"/>
</dbReference>
<dbReference type="Pfam" id="PF09380">
    <property type="entry name" value="FERM_C"/>
    <property type="match status" value="1"/>
</dbReference>
<evidence type="ECO:0000259" key="2">
    <source>
        <dbReference type="SMART" id="SM01196"/>
    </source>
</evidence>
<evidence type="ECO:0000259" key="1">
    <source>
        <dbReference type="SMART" id="SM01195"/>
    </source>
</evidence>
<sequence length="297" mass="33792">KRARGLHLFEKVCEHLNLLEKDYFGLSFRDADNNKVPVSLALYRCLSRFSSPIHNKCVPWNFAFNVKFYPPNPVQLSEDITRCSPVVTQFSPDVSKFSFHNPLGDSEGVAIMLGVCNSGLLVYRDRLRINRFSWPKILKISYKRNNFYIKIRPGEVRIPTEREREQSENGSSQEAVEGLCGTSLLLQVSNCLVSKHLHQCDQETFHSHMSYRLLSPEEPPKKFLSLGSKFRYSGRTQIQSRRASAQISRPAPDFPRCISKRNMLSRSLDGGTVTNSTSPGLVELPVGSLLFVMSKQY</sequence>
<dbReference type="Pfam" id="PF08736">
    <property type="entry name" value="FA"/>
    <property type="match status" value="1"/>
</dbReference>
<name>A0ABV0R0M2_9TELE</name>
<gene>
    <name evidence="3" type="ORF">XENOCAPTIV_015764</name>
</gene>
<protein>
    <recommendedName>
        <fullName evidence="5">FERM domain-containing protein</fullName>
    </recommendedName>
</protein>
<proteinExistence type="predicted"/>
<feature type="non-terminal residue" evidence="3">
    <location>
        <position position="1"/>
    </location>
</feature>